<dbReference type="Proteomes" id="UP000663874">
    <property type="component" value="Unassembled WGS sequence"/>
</dbReference>
<keyword evidence="1 2" id="KW-0175">Coiled coil</keyword>
<evidence type="ECO:0000256" key="2">
    <source>
        <dbReference type="SAM" id="Coils"/>
    </source>
</evidence>
<sequence>QLDEEQEAKSELQRQITKLNAEIQQWRARFQSEGIACGEELKEAKRKLAAKLTETEEQFEAALNKCNALEKVKARLQGNVEYLMVDVEHANAKLFKLKIQYE</sequence>
<dbReference type="GO" id="GO:0016459">
    <property type="term" value="C:myosin complex"/>
    <property type="evidence" value="ECO:0007669"/>
    <property type="project" value="InterPro"/>
</dbReference>
<dbReference type="Pfam" id="PF01576">
    <property type="entry name" value="Myosin_tail_1"/>
    <property type="match status" value="1"/>
</dbReference>
<evidence type="ECO:0000313" key="5">
    <source>
        <dbReference type="Proteomes" id="UP000663874"/>
    </source>
</evidence>
<comment type="caution">
    <text evidence="4">The sequence shown here is derived from an EMBL/GenBank/DDBJ whole genome shotgun (WGS) entry which is preliminary data.</text>
</comment>
<evidence type="ECO:0000259" key="3">
    <source>
        <dbReference type="Pfam" id="PF01576"/>
    </source>
</evidence>
<evidence type="ECO:0000313" key="4">
    <source>
        <dbReference type="EMBL" id="CAF4315099.1"/>
    </source>
</evidence>
<feature type="non-terminal residue" evidence="4">
    <location>
        <position position="1"/>
    </location>
</feature>
<dbReference type="EMBL" id="CAJOBE010037704">
    <property type="protein sequence ID" value="CAF4315099.1"/>
    <property type="molecule type" value="Genomic_DNA"/>
</dbReference>
<organism evidence="4 5">
    <name type="scientific">Rotaria sordida</name>
    <dbReference type="NCBI Taxonomy" id="392033"/>
    <lineage>
        <taxon>Eukaryota</taxon>
        <taxon>Metazoa</taxon>
        <taxon>Spiralia</taxon>
        <taxon>Gnathifera</taxon>
        <taxon>Rotifera</taxon>
        <taxon>Eurotatoria</taxon>
        <taxon>Bdelloidea</taxon>
        <taxon>Philodinida</taxon>
        <taxon>Philodinidae</taxon>
        <taxon>Rotaria</taxon>
    </lineage>
</organism>
<evidence type="ECO:0000256" key="1">
    <source>
        <dbReference type="ARBA" id="ARBA00023054"/>
    </source>
</evidence>
<feature type="coiled-coil region" evidence="2">
    <location>
        <begin position="2"/>
        <end position="79"/>
    </location>
</feature>
<dbReference type="InterPro" id="IPR002928">
    <property type="entry name" value="Myosin_tail"/>
</dbReference>
<dbReference type="AlphaFoldDB" id="A0A820IQY3"/>
<gene>
    <name evidence="4" type="ORF">FNK824_LOCUS41134</name>
</gene>
<protein>
    <recommendedName>
        <fullName evidence="3">Myosin tail domain-containing protein</fullName>
    </recommendedName>
</protein>
<feature type="domain" description="Myosin tail" evidence="3">
    <location>
        <begin position="1"/>
        <end position="91"/>
    </location>
</feature>
<proteinExistence type="predicted"/>
<name>A0A820IQY3_9BILA</name>
<accession>A0A820IQY3</accession>
<dbReference type="Gene3D" id="1.20.5.340">
    <property type="match status" value="1"/>
</dbReference>
<reference evidence="4" key="1">
    <citation type="submission" date="2021-02" db="EMBL/GenBank/DDBJ databases">
        <authorList>
            <person name="Nowell W R."/>
        </authorList>
    </citation>
    <scope>NUCLEOTIDE SEQUENCE</scope>
</reference>